<dbReference type="SUPFAM" id="SSF53720">
    <property type="entry name" value="ALDH-like"/>
    <property type="match status" value="1"/>
</dbReference>
<reference evidence="2" key="1">
    <citation type="submission" date="2023-12" db="EMBL/GenBank/DDBJ databases">
        <title>Fervidustalea candida gen. nov., sp. nov., a novel member of the family Paenibacillaceae isolated from a geothermal area.</title>
        <authorList>
            <person name="Li W.-J."/>
            <person name="Jiao J.-Y."/>
            <person name="Chen Y."/>
        </authorList>
    </citation>
    <scope>NUCLEOTIDE SEQUENCE</scope>
    <source>
        <strain evidence="2">SYSU GA230002</strain>
    </source>
</reference>
<name>A0ABU5ZG52_9BACL</name>
<evidence type="ECO:0000313" key="3">
    <source>
        <dbReference type="Proteomes" id="UP001310386"/>
    </source>
</evidence>
<organism evidence="2 3">
    <name type="scientific">Ferviditalea candida</name>
    <dbReference type="NCBI Taxonomy" id="3108399"/>
    <lineage>
        <taxon>Bacteria</taxon>
        <taxon>Bacillati</taxon>
        <taxon>Bacillota</taxon>
        <taxon>Bacilli</taxon>
        <taxon>Bacillales</taxon>
        <taxon>Paenibacillaceae</taxon>
        <taxon>Ferviditalea</taxon>
    </lineage>
</organism>
<evidence type="ECO:0000256" key="1">
    <source>
        <dbReference type="ARBA" id="ARBA00023002"/>
    </source>
</evidence>
<proteinExistence type="predicted"/>
<accession>A0ABU5ZG52</accession>
<sequence>MEQPKLMFIDGEWVRSISAETLKIRNPGTGESVGSVTFGVNLDAAKAIQAASFRSRVKLPAGAESHNTFNLDI</sequence>
<dbReference type="InterPro" id="IPR016162">
    <property type="entry name" value="Ald_DH_N"/>
</dbReference>
<protein>
    <submittedName>
        <fullName evidence="2">Uncharacterized protein</fullName>
    </submittedName>
</protein>
<keyword evidence="3" id="KW-1185">Reference proteome</keyword>
<gene>
    <name evidence="2" type="ORF">VF724_07335</name>
</gene>
<evidence type="ECO:0000313" key="2">
    <source>
        <dbReference type="EMBL" id="MEB3101474.1"/>
    </source>
</evidence>
<dbReference type="EMBL" id="JAYJLD010000008">
    <property type="protein sequence ID" value="MEB3101474.1"/>
    <property type="molecule type" value="Genomic_DNA"/>
</dbReference>
<dbReference type="Gene3D" id="3.40.605.10">
    <property type="entry name" value="Aldehyde Dehydrogenase, Chain A, domain 1"/>
    <property type="match status" value="1"/>
</dbReference>
<comment type="caution">
    <text evidence="2">The sequence shown here is derived from an EMBL/GenBank/DDBJ whole genome shotgun (WGS) entry which is preliminary data.</text>
</comment>
<dbReference type="InterPro" id="IPR016161">
    <property type="entry name" value="Ald_DH/histidinol_DH"/>
</dbReference>
<dbReference type="Proteomes" id="UP001310386">
    <property type="component" value="Unassembled WGS sequence"/>
</dbReference>
<keyword evidence="1" id="KW-0560">Oxidoreductase</keyword>